<dbReference type="InterPro" id="IPR050172">
    <property type="entry name" value="SsuD_RutA_monooxygenase"/>
</dbReference>
<gene>
    <name evidence="6" type="ORF">NIES21_36920</name>
</gene>
<evidence type="ECO:0000313" key="6">
    <source>
        <dbReference type="EMBL" id="BAY17850.1"/>
    </source>
</evidence>
<evidence type="ECO:0000313" key="7">
    <source>
        <dbReference type="Proteomes" id="UP000218287"/>
    </source>
</evidence>
<feature type="domain" description="Luciferase-like" evidence="5">
    <location>
        <begin position="47"/>
        <end position="375"/>
    </location>
</feature>
<dbReference type="PANTHER" id="PTHR42847">
    <property type="entry name" value="ALKANESULFONATE MONOOXYGENASE"/>
    <property type="match status" value="1"/>
</dbReference>
<evidence type="ECO:0000256" key="4">
    <source>
        <dbReference type="ARBA" id="ARBA00023033"/>
    </source>
</evidence>
<organism evidence="6 7">
    <name type="scientific">Anabaenopsis circularis NIES-21</name>
    <dbReference type="NCBI Taxonomy" id="1085406"/>
    <lineage>
        <taxon>Bacteria</taxon>
        <taxon>Bacillati</taxon>
        <taxon>Cyanobacteriota</taxon>
        <taxon>Cyanophyceae</taxon>
        <taxon>Nostocales</taxon>
        <taxon>Nodulariaceae</taxon>
        <taxon>Anabaenopsis</taxon>
    </lineage>
</organism>
<dbReference type="EMBL" id="AP018174">
    <property type="protein sequence ID" value="BAY17850.1"/>
    <property type="molecule type" value="Genomic_DNA"/>
</dbReference>
<keyword evidence="7" id="KW-1185">Reference proteome</keyword>
<dbReference type="CDD" id="cd01094">
    <property type="entry name" value="Alkanesulfonate_monoxygenase"/>
    <property type="match status" value="1"/>
</dbReference>
<accession>A0A1Z4GK14</accession>
<dbReference type="GO" id="GO:0016705">
    <property type="term" value="F:oxidoreductase activity, acting on paired donors, with incorporation or reduction of molecular oxygen"/>
    <property type="evidence" value="ECO:0007669"/>
    <property type="project" value="InterPro"/>
</dbReference>
<evidence type="ECO:0000256" key="2">
    <source>
        <dbReference type="ARBA" id="ARBA00022643"/>
    </source>
</evidence>
<name>A0A1Z4GK14_9CYAN</name>
<keyword evidence="3" id="KW-0560">Oxidoreductase</keyword>
<dbReference type="Proteomes" id="UP000218287">
    <property type="component" value="Chromosome"/>
</dbReference>
<keyword evidence="1" id="KW-0285">Flavoprotein</keyword>
<evidence type="ECO:0000259" key="5">
    <source>
        <dbReference type="Pfam" id="PF00296"/>
    </source>
</evidence>
<dbReference type="GO" id="GO:0004497">
    <property type="term" value="F:monooxygenase activity"/>
    <property type="evidence" value="ECO:0007669"/>
    <property type="project" value="UniProtKB-KW"/>
</dbReference>
<dbReference type="Gene3D" id="3.20.20.30">
    <property type="entry name" value="Luciferase-like domain"/>
    <property type="match status" value="1"/>
</dbReference>
<dbReference type="InterPro" id="IPR036661">
    <property type="entry name" value="Luciferase-like_sf"/>
</dbReference>
<reference evidence="6 7" key="1">
    <citation type="submission" date="2017-06" db="EMBL/GenBank/DDBJ databases">
        <title>Genome sequencing of cyanobaciteial culture collection at National Institute for Environmental Studies (NIES).</title>
        <authorList>
            <person name="Hirose Y."/>
            <person name="Shimura Y."/>
            <person name="Fujisawa T."/>
            <person name="Nakamura Y."/>
            <person name="Kawachi M."/>
        </authorList>
    </citation>
    <scope>NUCLEOTIDE SEQUENCE [LARGE SCALE GENOMIC DNA]</scope>
    <source>
        <strain evidence="6 7">NIES-21</strain>
    </source>
</reference>
<keyword evidence="2" id="KW-0288">FMN</keyword>
<protein>
    <submittedName>
        <fullName evidence="6">Alkanesulfonate monooxygenase</fullName>
    </submittedName>
</protein>
<dbReference type="InterPro" id="IPR011251">
    <property type="entry name" value="Luciferase-like_dom"/>
</dbReference>
<proteinExistence type="predicted"/>
<sequence>MSVIDTTTVRTEIKAMSGDKPLCVYASPTDYPDSPLSQALQQPVLLGLFLPIHHGGWSSSHLPRTTDWSFDYNAKLTQKAEELGFDLVFGYSTWQPKGGQGPTRTEAGLDAFIATASLAGMTSRILLISTIHVLYGPWHPIHLAKFGATLDHISKGRWGINVVTGHRAYEHELFGWSQIEHDRRYELADEFVTVLKQLWSETENFSYQSQNSSWQFKDAYISPRPLYGRPILVNATGSDAGIEFAGRHSDIVFITSPAGGDIDSALSSLPAHTERVKQSAIAQGRQVRTLLNPLIVLGETEKEAEKYAQAIVDHADYESISGRSRVSSDAHAWKGHQKGNLRHGVGSAIGGNVQLIGSPEQITEQLLQLHKAGVDGFQIAFYDFEPDLDLFGKRVLPLLKQAGLRI</sequence>
<evidence type="ECO:0000256" key="1">
    <source>
        <dbReference type="ARBA" id="ARBA00022630"/>
    </source>
</evidence>
<dbReference type="AlphaFoldDB" id="A0A1Z4GK14"/>
<dbReference type="Pfam" id="PF00296">
    <property type="entry name" value="Bac_luciferase"/>
    <property type="match status" value="1"/>
</dbReference>
<dbReference type="SUPFAM" id="SSF51679">
    <property type="entry name" value="Bacterial luciferase-like"/>
    <property type="match status" value="1"/>
</dbReference>
<dbReference type="PANTHER" id="PTHR42847:SF4">
    <property type="entry name" value="ALKANESULFONATE MONOOXYGENASE-RELATED"/>
    <property type="match status" value="1"/>
</dbReference>
<keyword evidence="4 6" id="KW-0503">Monooxygenase</keyword>
<evidence type="ECO:0000256" key="3">
    <source>
        <dbReference type="ARBA" id="ARBA00023002"/>
    </source>
</evidence>